<evidence type="ECO:0000313" key="2">
    <source>
        <dbReference type="EMBL" id="KAK4209812.1"/>
    </source>
</evidence>
<dbReference type="GO" id="GO:0004806">
    <property type="term" value="F:triacylglycerol lipase activity"/>
    <property type="evidence" value="ECO:0007669"/>
    <property type="project" value="InterPro"/>
</dbReference>
<keyword evidence="3" id="KW-1185">Reference proteome</keyword>
<dbReference type="Gene3D" id="1.10.260.130">
    <property type="match status" value="1"/>
</dbReference>
<dbReference type="Proteomes" id="UP001301769">
    <property type="component" value="Unassembled WGS sequence"/>
</dbReference>
<dbReference type="Pfam" id="PF03583">
    <property type="entry name" value="LIP"/>
    <property type="match status" value="1"/>
</dbReference>
<organism evidence="2 3">
    <name type="scientific">Rhypophila decipiens</name>
    <dbReference type="NCBI Taxonomy" id="261697"/>
    <lineage>
        <taxon>Eukaryota</taxon>
        <taxon>Fungi</taxon>
        <taxon>Dikarya</taxon>
        <taxon>Ascomycota</taxon>
        <taxon>Pezizomycotina</taxon>
        <taxon>Sordariomycetes</taxon>
        <taxon>Sordariomycetidae</taxon>
        <taxon>Sordariales</taxon>
        <taxon>Naviculisporaceae</taxon>
        <taxon>Rhypophila</taxon>
    </lineage>
</organism>
<sequence>MVLIQFCGSIALLLGACSAAPILEHEWNSIKVPLPSSDPWYHNFTNSACDLASLEPGDVIDKRAVEIPSFLSGSVSSAWQVKFRTTDSRFQPTWAVTTLYSPKKRDNLALVSYQHFTDSADIDKSPSYNIINHDIVDGAAWKTFVGPLAETWYVNLPDYEGPGASFGAGHMSGHATLDSIRAVRRLGSQYTGLPDNAPVAMWGYSGGALATEWAVERQGSYAPELKITAAVIGGLTPNTTRTFGITSERKSTYAWLIPNTVRGLASQFPQIKPDLVEATNASTWEEAVHDLMDAADDQTGEFEDLRDVLDSLLGKFNFKVALSFDGLMGYSGVPLMPIFLYHADHDQLAPVEDVRELKDRYCQVDDVSISFQISTISTWAIGDAHINEGIRGAAEAQNRWLPDAFAGKLPNGCTETKTLR</sequence>
<proteinExistence type="predicted"/>
<dbReference type="SUPFAM" id="SSF53474">
    <property type="entry name" value="alpha/beta-Hydrolases"/>
    <property type="match status" value="1"/>
</dbReference>
<gene>
    <name evidence="2" type="ORF">QBC37DRAFT_293782</name>
</gene>
<feature type="signal peptide" evidence="1">
    <location>
        <begin position="1"/>
        <end position="19"/>
    </location>
</feature>
<name>A0AAN7B4L6_9PEZI</name>
<dbReference type="Gene3D" id="3.40.50.1820">
    <property type="entry name" value="alpha/beta hydrolase"/>
    <property type="match status" value="1"/>
</dbReference>
<dbReference type="InterPro" id="IPR005152">
    <property type="entry name" value="Lipase_secreted"/>
</dbReference>
<evidence type="ECO:0000256" key="1">
    <source>
        <dbReference type="SAM" id="SignalP"/>
    </source>
</evidence>
<dbReference type="PANTHER" id="PTHR34853">
    <property type="match status" value="1"/>
</dbReference>
<comment type="caution">
    <text evidence="2">The sequence shown here is derived from an EMBL/GenBank/DDBJ whole genome shotgun (WGS) entry which is preliminary data.</text>
</comment>
<reference evidence="2" key="1">
    <citation type="journal article" date="2023" name="Mol. Phylogenet. Evol.">
        <title>Genome-scale phylogeny and comparative genomics of the fungal order Sordariales.</title>
        <authorList>
            <person name="Hensen N."/>
            <person name="Bonometti L."/>
            <person name="Westerberg I."/>
            <person name="Brannstrom I.O."/>
            <person name="Guillou S."/>
            <person name="Cros-Aarteil S."/>
            <person name="Calhoun S."/>
            <person name="Haridas S."/>
            <person name="Kuo A."/>
            <person name="Mondo S."/>
            <person name="Pangilinan J."/>
            <person name="Riley R."/>
            <person name="LaButti K."/>
            <person name="Andreopoulos B."/>
            <person name="Lipzen A."/>
            <person name="Chen C."/>
            <person name="Yan M."/>
            <person name="Daum C."/>
            <person name="Ng V."/>
            <person name="Clum A."/>
            <person name="Steindorff A."/>
            <person name="Ohm R.A."/>
            <person name="Martin F."/>
            <person name="Silar P."/>
            <person name="Natvig D.O."/>
            <person name="Lalanne C."/>
            <person name="Gautier V."/>
            <person name="Ament-Velasquez S.L."/>
            <person name="Kruys A."/>
            <person name="Hutchinson M.I."/>
            <person name="Powell A.J."/>
            <person name="Barry K."/>
            <person name="Miller A.N."/>
            <person name="Grigoriev I.V."/>
            <person name="Debuchy R."/>
            <person name="Gladieux P."/>
            <person name="Hiltunen Thoren M."/>
            <person name="Johannesson H."/>
        </authorList>
    </citation>
    <scope>NUCLEOTIDE SEQUENCE</scope>
    <source>
        <strain evidence="2">PSN293</strain>
    </source>
</reference>
<keyword evidence="1" id="KW-0732">Signal</keyword>
<dbReference type="PANTHER" id="PTHR34853:SF1">
    <property type="entry name" value="LIPASE 5"/>
    <property type="match status" value="1"/>
</dbReference>
<accession>A0AAN7B4L6</accession>
<protein>
    <submittedName>
        <fullName evidence="2">Secretory lipase-domain-containing protein</fullName>
    </submittedName>
</protein>
<dbReference type="GO" id="GO:0016042">
    <property type="term" value="P:lipid catabolic process"/>
    <property type="evidence" value="ECO:0007669"/>
    <property type="project" value="InterPro"/>
</dbReference>
<dbReference type="EMBL" id="MU858193">
    <property type="protein sequence ID" value="KAK4209812.1"/>
    <property type="molecule type" value="Genomic_DNA"/>
</dbReference>
<feature type="chain" id="PRO_5043050088" evidence="1">
    <location>
        <begin position="20"/>
        <end position="420"/>
    </location>
</feature>
<dbReference type="InterPro" id="IPR029058">
    <property type="entry name" value="AB_hydrolase_fold"/>
</dbReference>
<reference evidence="2" key="2">
    <citation type="submission" date="2023-05" db="EMBL/GenBank/DDBJ databases">
        <authorList>
            <consortium name="Lawrence Berkeley National Laboratory"/>
            <person name="Steindorff A."/>
            <person name="Hensen N."/>
            <person name="Bonometti L."/>
            <person name="Westerberg I."/>
            <person name="Brannstrom I.O."/>
            <person name="Guillou S."/>
            <person name="Cros-Aarteil S."/>
            <person name="Calhoun S."/>
            <person name="Haridas S."/>
            <person name="Kuo A."/>
            <person name="Mondo S."/>
            <person name="Pangilinan J."/>
            <person name="Riley R."/>
            <person name="Labutti K."/>
            <person name="Andreopoulos B."/>
            <person name="Lipzen A."/>
            <person name="Chen C."/>
            <person name="Yanf M."/>
            <person name="Daum C."/>
            <person name="Ng V."/>
            <person name="Clum A."/>
            <person name="Ohm R."/>
            <person name="Martin F."/>
            <person name="Silar P."/>
            <person name="Natvig D."/>
            <person name="Lalanne C."/>
            <person name="Gautier V."/>
            <person name="Ament-Velasquez S.L."/>
            <person name="Kruys A."/>
            <person name="Hutchinson M.I."/>
            <person name="Powell A.J."/>
            <person name="Barry K."/>
            <person name="Miller A.N."/>
            <person name="Grigoriev I.V."/>
            <person name="Debuchy R."/>
            <person name="Gladieux P."/>
            <person name="Thoren M.H."/>
            <person name="Johannesson H."/>
        </authorList>
    </citation>
    <scope>NUCLEOTIDE SEQUENCE</scope>
    <source>
        <strain evidence="2">PSN293</strain>
    </source>
</reference>
<dbReference type="AlphaFoldDB" id="A0AAN7B4L6"/>
<evidence type="ECO:0000313" key="3">
    <source>
        <dbReference type="Proteomes" id="UP001301769"/>
    </source>
</evidence>